<feature type="region of interest" description="Disordered" evidence="6">
    <location>
        <begin position="91"/>
        <end position="127"/>
    </location>
</feature>
<evidence type="ECO:0000256" key="1">
    <source>
        <dbReference type="ARBA" id="ARBA00004141"/>
    </source>
</evidence>
<evidence type="ECO:0000256" key="5">
    <source>
        <dbReference type="RuleBase" id="RU367022"/>
    </source>
</evidence>
<dbReference type="HOGENOM" id="CLU_090404_0_1_1"/>
<dbReference type="GO" id="GO:0005886">
    <property type="term" value="C:plasma membrane"/>
    <property type="evidence" value="ECO:0007669"/>
    <property type="project" value="TreeGrafter"/>
</dbReference>
<evidence type="ECO:0000256" key="6">
    <source>
        <dbReference type="SAM" id="MobiDB-lite"/>
    </source>
</evidence>
<dbReference type="GO" id="GO:0005375">
    <property type="term" value="F:copper ion transmembrane transporter activity"/>
    <property type="evidence" value="ECO:0007669"/>
    <property type="project" value="UniProtKB-UniRule"/>
</dbReference>
<dbReference type="Proteomes" id="UP000054549">
    <property type="component" value="Unassembled WGS sequence"/>
</dbReference>
<evidence type="ECO:0000313" key="8">
    <source>
        <dbReference type="Proteomes" id="UP000054549"/>
    </source>
</evidence>
<dbReference type="InterPro" id="IPR007274">
    <property type="entry name" value="Cop_transporter"/>
</dbReference>
<gene>
    <name evidence="7" type="ORF">M378DRAFT_166611</name>
</gene>
<keyword evidence="5" id="KW-0406">Ion transport</keyword>
<feature type="compositionally biased region" description="Basic and acidic residues" evidence="6">
    <location>
        <begin position="95"/>
        <end position="108"/>
    </location>
</feature>
<accession>A0A0C2T517</accession>
<feature type="compositionally biased region" description="Low complexity" evidence="6">
    <location>
        <begin position="109"/>
        <end position="127"/>
    </location>
</feature>
<comment type="similarity">
    <text evidence="5">Belongs to the copper transporter (Ctr) (TC 1.A.56) family. SLC31A subfamily.</text>
</comment>
<keyword evidence="8" id="KW-1185">Reference proteome</keyword>
<evidence type="ECO:0000256" key="3">
    <source>
        <dbReference type="ARBA" id="ARBA00022989"/>
    </source>
</evidence>
<dbReference type="InParanoid" id="A0A0C2T517"/>
<keyword evidence="5" id="KW-0813">Transport</keyword>
<comment type="subcellular location">
    <subcellularLocation>
        <location evidence="1 5">Membrane</location>
        <topology evidence="1 5">Multi-pass membrane protein</topology>
    </subcellularLocation>
</comment>
<dbReference type="EMBL" id="KN818281">
    <property type="protein sequence ID" value="KIL61659.1"/>
    <property type="molecule type" value="Genomic_DNA"/>
</dbReference>
<feature type="transmembrane region" description="Helical" evidence="5">
    <location>
        <begin position="38"/>
        <end position="60"/>
    </location>
</feature>
<keyword evidence="5" id="KW-0187">Copper transport</keyword>
<dbReference type="PANTHER" id="PTHR12483:SF27">
    <property type="entry name" value="COPPER TRANSPORT PROTEIN CTR1"/>
    <property type="match status" value="1"/>
</dbReference>
<keyword evidence="4 5" id="KW-0472">Membrane</keyword>
<sequence length="207" mass="22832">MSMSSMDGMSQMGMSGQQGAMTAYLHFTPLSDTLWFQYWVPTSPAAVLGACIGLFLLSIFERWIAACRAVAEKSWSQSAQLEMLANRLRQSKQQLPEKSEPHNRDSKSSESSLKSASTPTQSTTTTTTTLRPNVFRNMFSRYNTTTPFIPSHNISRGILHAIQTALSYLFMLASMTFQAAFIISMCLGAGVGEMMFGRYISGGSSHH</sequence>
<organism evidence="7 8">
    <name type="scientific">Amanita muscaria (strain Koide BX008)</name>
    <dbReference type="NCBI Taxonomy" id="946122"/>
    <lineage>
        <taxon>Eukaryota</taxon>
        <taxon>Fungi</taxon>
        <taxon>Dikarya</taxon>
        <taxon>Basidiomycota</taxon>
        <taxon>Agaricomycotina</taxon>
        <taxon>Agaricomycetes</taxon>
        <taxon>Agaricomycetidae</taxon>
        <taxon>Agaricales</taxon>
        <taxon>Pluteineae</taxon>
        <taxon>Amanitaceae</taxon>
        <taxon>Amanita</taxon>
    </lineage>
</organism>
<dbReference type="AlphaFoldDB" id="A0A0C2T517"/>
<keyword evidence="3 5" id="KW-1133">Transmembrane helix</keyword>
<dbReference type="Pfam" id="PF04145">
    <property type="entry name" value="Ctr"/>
    <property type="match status" value="1"/>
</dbReference>
<keyword evidence="2 5" id="KW-0812">Transmembrane</keyword>
<name>A0A0C2T517_AMAMK</name>
<keyword evidence="5" id="KW-0186">Copper</keyword>
<dbReference type="OrthoDB" id="73901at2759"/>
<proteinExistence type="inferred from homology"/>
<reference evidence="7 8" key="1">
    <citation type="submission" date="2014-04" db="EMBL/GenBank/DDBJ databases">
        <title>Evolutionary Origins and Diversification of the Mycorrhizal Mutualists.</title>
        <authorList>
            <consortium name="DOE Joint Genome Institute"/>
            <consortium name="Mycorrhizal Genomics Consortium"/>
            <person name="Kohler A."/>
            <person name="Kuo A."/>
            <person name="Nagy L.G."/>
            <person name="Floudas D."/>
            <person name="Copeland A."/>
            <person name="Barry K.W."/>
            <person name="Cichocki N."/>
            <person name="Veneault-Fourrey C."/>
            <person name="LaButti K."/>
            <person name="Lindquist E.A."/>
            <person name="Lipzen A."/>
            <person name="Lundell T."/>
            <person name="Morin E."/>
            <person name="Murat C."/>
            <person name="Riley R."/>
            <person name="Ohm R."/>
            <person name="Sun H."/>
            <person name="Tunlid A."/>
            <person name="Henrissat B."/>
            <person name="Grigoriev I.V."/>
            <person name="Hibbett D.S."/>
            <person name="Martin F."/>
        </authorList>
    </citation>
    <scope>NUCLEOTIDE SEQUENCE [LARGE SCALE GENOMIC DNA]</scope>
    <source>
        <strain evidence="7 8">Koide BX008</strain>
    </source>
</reference>
<dbReference type="STRING" id="946122.A0A0C2T517"/>
<dbReference type="PANTHER" id="PTHR12483">
    <property type="entry name" value="SOLUTE CARRIER FAMILY 31 COPPER TRANSPORTERS"/>
    <property type="match status" value="1"/>
</dbReference>
<protein>
    <recommendedName>
        <fullName evidence="5">Copper transport protein</fullName>
    </recommendedName>
</protein>
<feature type="transmembrane region" description="Helical" evidence="5">
    <location>
        <begin position="165"/>
        <end position="191"/>
    </location>
</feature>
<evidence type="ECO:0000313" key="7">
    <source>
        <dbReference type="EMBL" id="KIL61659.1"/>
    </source>
</evidence>
<evidence type="ECO:0000256" key="2">
    <source>
        <dbReference type="ARBA" id="ARBA00022692"/>
    </source>
</evidence>
<evidence type="ECO:0000256" key="4">
    <source>
        <dbReference type="ARBA" id="ARBA00023136"/>
    </source>
</evidence>